<dbReference type="EMBL" id="JBHUMF010000014">
    <property type="protein sequence ID" value="MFD2680292.1"/>
    <property type="molecule type" value="Genomic_DNA"/>
</dbReference>
<gene>
    <name evidence="1" type="ORF">ACFSUL_05940</name>
</gene>
<dbReference type="PANTHER" id="PTHR40037:SF1">
    <property type="entry name" value="PHOSPHOESTERASE SAOUHSC_00951-RELATED"/>
    <property type="match status" value="1"/>
</dbReference>
<dbReference type="RefSeq" id="WP_377933622.1">
    <property type="nucleotide sequence ID" value="NZ_JBHUMF010000014.1"/>
</dbReference>
<evidence type="ECO:0000313" key="1">
    <source>
        <dbReference type="EMBL" id="MFD2680292.1"/>
    </source>
</evidence>
<accession>A0ABW5RNL1</accession>
<protein>
    <submittedName>
        <fullName evidence="1">2'-5' RNA ligase family protein</fullName>
    </submittedName>
</protein>
<keyword evidence="1" id="KW-0436">Ligase</keyword>
<dbReference type="GO" id="GO:0016874">
    <property type="term" value="F:ligase activity"/>
    <property type="evidence" value="ECO:0007669"/>
    <property type="project" value="UniProtKB-KW"/>
</dbReference>
<sequence>MEEVREKYDPLYSVIPPHITLVFPFESDISTLELKEHVHDSLREISPFTLRLQGVTGSGGEYLFLNVKQGNDEIIRIHDLLYTGILKEYYFREVSFIPHITIGRLQSKKDFRQALLQTSKFDSTFETKINSICCEVIANDDQSEPEFWFHFE</sequence>
<dbReference type="Pfam" id="PF13563">
    <property type="entry name" value="2_5_RNA_ligase2"/>
    <property type="match status" value="1"/>
</dbReference>
<dbReference type="PANTHER" id="PTHR40037">
    <property type="entry name" value="PHOSPHOESTERASE YJCG-RELATED"/>
    <property type="match status" value="1"/>
</dbReference>
<organism evidence="1 2">
    <name type="scientific">Bacillus seohaeanensis</name>
    <dbReference type="NCBI Taxonomy" id="284580"/>
    <lineage>
        <taxon>Bacteria</taxon>
        <taxon>Bacillati</taxon>
        <taxon>Bacillota</taxon>
        <taxon>Bacilli</taxon>
        <taxon>Bacillales</taxon>
        <taxon>Bacillaceae</taxon>
        <taxon>Bacillus</taxon>
    </lineage>
</organism>
<dbReference type="Gene3D" id="3.90.1140.10">
    <property type="entry name" value="Cyclic phosphodiesterase"/>
    <property type="match status" value="1"/>
</dbReference>
<proteinExistence type="predicted"/>
<comment type="caution">
    <text evidence="1">The sequence shown here is derived from an EMBL/GenBank/DDBJ whole genome shotgun (WGS) entry which is preliminary data.</text>
</comment>
<keyword evidence="2" id="KW-1185">Reference proteome</keyword>
<name>A0ABW5RNL1_9BACI</name>
<dbReference type="InterPro" id="IPR009097">
    <property type="entry name" value="Cyclic_Pdiesterase"/>
</dbReference>
<dbReference type="SUPFAM" id="SSF55144">
    <property type="entry name" value="LigT-like"/>
    <property type="match status" value="1"/>
</dbReference>
<evidence type="ECO:0000313" key="2">
    <source>
        <dbReference type="Proteomes" id="UP001597506"/>
    </source>
</evidence>
<dbReference type="InterPro" id="IPR050580">
    <property type="entry name" value="2H_phosphoesterase_YjcG-like"/>
</dbReference>
<reference evidence="2" key="1">
    <citation type="journal article" date="2019" name="Int. J. Syst. Evol. Microbiol.">
        <title>The Global Catalogue of Microorganisms (GCM) 10K type strain sequencing project: providing services to taxonomists for standard genome sequencing and annotation.</title>
        <authorList>
            <consortium name="The Broad Institute Genomics Platform"/>
            <consortium name="The Broad Institute Genome Sequencing Center for Infectious Disease"/>
            <person name="Wu L."/>
            <person name="Ma J."/>
        </authorList>
    </citation>
    <scope>NUCLEOTIDE SEQUENCE [LARGE SCALE GENOMIC DNA]</scope>
    <source>
        <strain evidence="2">KCTC 3913</strain>
    </source>
</reference>
<dbReference type="Proteomes" id="UP001597506">
    <property type="component" value="Unassembled WGS sequence"/>
</dbReference>